<dbReference type="EMBL" id="JPOX01000043">
    <property type="protein sequence ID" value="KFX42588.1"/>
    <property type="molecule type" value="Genomic_DNA"/>
</dbReference>
<accession>A0A093XBK3</accession>
<name>A0A093XBK3_TALMA</name>
<comment type="caution">
    <text evidence="2">The sequence shown here is derived from an EMBL/GenBank/DDBJ whole genome shotgun (WGS) entry which is preliminary data.</text>
</comment>
<dbReference type="AlphaFoldDB" id="A0A093XBK3"/>
<organism evidence="2">
    <name type="scientific">Talaromyces marneffei PM1</name>
    <dbReference type="NCBI Taxonomy" id="1077442"/>
    <lineage>
        <taxon>Eukaryota</taxon>
        <taxon>Fungi</taxon>
        <taxon>Dikarya</taxon>
        <taxon>Ascomycota</taxon>
        <taxon>Pezizomycotina</taxon>
        <taxon>Eurotiomycetes</taxon>
        <taxon>Eurotiomycetidae</taxon>
        <taxon>Eurotiales</taxon>
        <taxon>Trichocomaceae</taxon>
        <taxon>Talaromyces</taxon>
        <taxon>Talaromyces sect. Talaromyces</taxon>
    </lineage>
</organism>
<gene>
    <name evidence="2" type="ORF">GQ26_0430700</name>
</gene>
<protein>
    <submittedName>
        <fullName evidence="2">Uncharacterized protein</fullName>
    </submittedName>
</protein>
<feature type="region of interest" description="Disordered" evidence="1">
    <location>
        <begin position="97"/>
        <end position="127"/>
    </location>
</feature>
<proteinExistence type="predicted"/>
<sequence>MRQQAEENTMWAYLASFFSGSPQEAELKKTQRERDRLQKIAARSIKENTVKQQNGIIQTHKRAIDAINENIRSTETKIRVREDQERRKMEEEFLRQMRNKMKEQEEKKAREAAKEREKRAKESHEAD</sequence>
<evidence type="ECO:0000256" key="1">
    <source>
        <dbReference type="SAM" id="MobiDB-lite"/>
    </source>
</evidence>
<reference evidence="2" key="2">
    <citation type="journal article" date="2014" name="PLoS Genet.">
        <title>Signature gene expression reveals novel clues to the molecular mechanisms of dimorphic transition in Penicillium marneffei.</title>
        <authorList>
            <person name="Yang E."/>
            <person name="Wang G."/>
            <person name="Cai J."/>
            <person name="Woo P.C."/>
            <person name="Lau S.K."/>
            <person name="Yuen K.-Y."/>
            <person name="Chow W.-N."/>
            <person name="Lin X."/>
        </authorList>
    </citation>
    <scope>NUCLEOTIDE SEQUENCE</scope>
    <source>
        <strain evidence="2">PM1</strain>
    </source>
</reference>
<evidence type="ECO:0000313" key="2">
    <source>
        <dbReference type="EMBL" id="KFX42588.1"/>
    </source>
</evidence>
<dbReference type="HOGENOM" id="CLU_1971953_0_0_1"/>
<reference key="1">
    <citation type="journal article" date="2014" name="PLoS Genet.">
        <title>Signature Gene Expression Reveals Novel Clues to the Molecular Mechanisms of Dimorphic Transition in Penicillium marneffei.</title>
        <authorList>
            <person name="Yang E."/>
            <person name="Wang G."/>
            <person name="Cai J."/>
            <person name="Woo P.C."/>
            <person name="Lau S.K."/>
            <person name="Yuen K.-Y."/>
            <person name="Chow W.-N."/>
            <person name="Lin X."/>
        </authorList>
    </citation>
    <scope>NUCLEOTIDE SEQUENCE [LARGE SCALE GENOMIC DNA]</scope>
    <source>
        <strain>PM1</strain>
    </source>
</reference>